<proteinExistence type="predicted"/>
<evidence type="ECO:0008006" key="4">
    <source>
        <dbReference type="Google" id="ProtNLM"/>
    </source>
</evidence>
<feature type="signal peptide" evidence="1">
    <location>
        <begin position="1"/>
        <end position="17"/>
    </location>
</feature>
<keyword evidence="3" id="KW-1185">Reference proteome</keyword>
<organism evidence="2 3">
    <name type="scientific">Sphingomonas bisphenolicum</name>
    <dbReference type="NCBI Taxonomy" id="296544"/>
    <lineage>
        <taxon>Bacteria</taxon>
        <taxon>Pseudomonadati</taxon>
        <taxon>Pseudomonadota</taxon>
        <taxon>Alphaproteobacteria</taxon>
        <taxon>Sphingomonadales</taxon>
        <taxon>Sphingomonadaceae</taxon>
        <taxon>Sphingomonas</taxon>
    </lineage>
</organism>
<dbReference type="RefSeq" id="WP_390902448.1">
    <property type="nucleotide sequence ID" value="NZ_AP018817.1"/>
</dbReference>
<evidence type="ECO:0000313" key="3">
    <source>
        <dbReference type="Proteomes" id="UP001059971"/>
    </source>
</evidence>
<evidence type="ECO:0000256" key="1">
    <source>
        <dbReference type="SAM" id="SignalP"/>
    </source>
</evidence>
<dbReference type="EMBL" id="AP018817">
    <property type="protein sequence ID" value="BBF70056.1"/>
    <property type="molecule type" value="Genomic_DNA"/>
</dbReference>
<keyword evidence="1" id="KW-0732">Signal</keyword>
<protein>
    <recommendedName>
        <fullName evidence="4">DUF11 domain-containing protein</fullName>
    </recommendedName>
</protein>
<dbReference type="Proteomes" id="UP001059971">
    <property type="component" value="Chromosome 1"/>
</dbReference>
<feature type="chain" id="PRO_5046253896" description="DUF11 domain-containing protein" evidence="1">
    <location>
        <begin position="18"/>
        <end position="151"/>
    </location>
</feature>
<sequence length="151" mass="16474">MALAVATGLMAAHPATAQPAIRLGTQMFVERVSTDINGRPRRTLESADRVGPGDTLIVIVHWRNDGAQPVRDYAVTRAVPHGTRPDISDPHMQVSVDGGGHWGRLDQLWLPTPLGGVRRAVAEDVTHIRWQLPEAVPPGRAGRLSYRAVMR</sequence>
<reference evidence="2" key="1">
    <citation type="submission" date="2018-07" db="EMBL/GenBank/DDBJ databases">
        <title>Complete genome sequence of Sphingomonas bisphenolicum strain AO1, a bisphenol A degradative bacterium isolated from Japanese farm field.</title>
        <authorList>
            <person name="Murakami M."/>
            <person name="Koh M."/>
            <person name="Koba S."/>
            <person name="Matsumura Y."/>
        </authorList>
    </citation>
    <scope>NUCLEOTIDE SEQUENCE</scope>
    <source>
        <strain evidence="2">AO1</strain>
    </source>
</reference>
<gene>
    <name evidence="2" type="ORF">SBA_ch1_22560</name>
</gene>
<name>A0ABM7G5M2_9SPHN</name>
<evidence type="ECO:0000313" key="2">
    <source>
        <dbReference type="EMBL" id="BBF70056.1"/>
    </source>
</evidence>
<accession>A0ABM7G5M2</accession>